<dbReference type="InterPro" id="IPR039968">
    <property type="entry name" value="BcerS-like"/>
</dbReference>
<dbReference type="PROSITE" id="PS51186">
    <property type="entry name" value="GNAT"/>
    <property type="match status" value="1"/>
</dbReference>
<sequence length="432" mass="46783">MNAAPARSVGTASAFPATSAPLTVRPVRGRADTAAFAALPRALHRGDPYRLPPARGDQRALIDRRRNPFFEVGTAGLFLARRGQRAVGRIAAAVDPRYQALHDARGGLFGLFECADDPEAASALFDAAAGWLRERGLETMLGPLGFSVHDECGVLVEGFDGPPTVMMPYNPAYYPALYAACGLSKAKDLLSWRVPVPPGGEPPEAVARAARWAANAPDVRLRHLDPCRREADLAAVRDIYTDAWSGNYASVPMTGREFSHAMDRLRPLVRPELVWFAEVGGEPVAFTFWLPDANQALRAARDTPLGQSPGRPLGWLRTARAARRIDRARVILTGVRAAHRARGLTAALLAEAQRSAFRLGCTESEFSWLLEDNRDANRYAQAFGGVLHRRHRLYRRDLADGSGPRPATAASPKALPTAVPAPAAPHVPGARR</sequence>
<proteinExistence type="predicted"/>
<dbReference type="SUPFAM" id="SSF55729">
    <property type="entry name" value="Acyl-CoA N-acyltransferases (Nat)"/>
    <property type="match status" value="1"/>
</dbReference>
<dbReference type="Pfam" id="PF00583">
    <property type="entry name" value="Acetyltransf_1"/>
    <property type="match status" value="1"/>
</dbReference>
<dbReference type="Gene3D" id="3.40.630.30">
    <property type="match status" value="1"/>
</dbReference>
<gene>
    <name evidence="3" type="ORF">ACG5V6_11325</name>
</gene>
<name>A0ABW7HSD9_9ACTN</name>
<keyword evidence="4" id="KW-1185">Reference proteome</keyword>
<accession>A0ABW7HSD9</accession>
<keyword evidence="3" id="KW-0808">Transferase</keyword>
<feature type="domain" description="N-acetyltransferase" evidence="2">
    <location>
        <begin position="219"/>
        <end position="422"/>
    </location>
</feature>
<keyword evidence="3" id="KW-0012">Acyltransferase</keyword>
<feature type="region of interest" description="Disordered" evidence="1">
    <location>
        <begin position="397"/>
        <end position="432"/>
    </location>
</feature>
<organism evidence="3 4">
    <name type="scientific">Streptomyces chitinivorans</name>
    <dbReference type="NCBI Taxonomy" id="1257027"/>
    <lineage>
        <taxon>Bacteria</taxon>
        <taxon>Bacillati</taxon>
        <taxon>Actinomycetota</taxon>
        <taxon>Actinomycetes</taxon>
        <taxon>Kitasatosporales</taxon>
        <taxon>Streptomycetaceae</taxon>
        <taxon>Streptomyces</taxon>
    </lineage>
</organism>
<evidence type="ECO:0000313" key="4">
    <source>
        <dbReference type="Proteomes" id="UP001607069"/>
    </source>
</evidence>
<dbReference type="PANTHER" id="PTHR41368:SF1">
    <property type="entry name" value="PROTEIN YGHO"/>
    <property type="match status" value="1"/>
</dbReference>
<dbReference type="GO" id="GO:0016746">
    <property type="term" value="F:acyltransferase activity"/>
    <property type="evidence" value="ECO:0007669"/>
    <property type="project" value="UniProtKB-KW"/>
</dbReference>
<comment type="caution">
    <text evidence="3">The sequence shown here is derived from an EMBL/GenBank/DDBJ whole genome shotgun (WGS) entry which is preliminary data.</text>
</comment>
<dbReference type="EC" id="2.3.1.-" evidence="3"/>
<evidence type="ECO:0000256" key="1">
    <source>
        <dbReference type="SAM" id="MobiDB-lite"/>
    </source>
</evidence>
<dbReference type="PANTHER" id="PTHR41368">
    <property type="entry name" value="PROTEIN YGHO"/>
    <property type="match status" value="1"/>
</dbReference>
<dbReference type="InterPro" id="IPR016181">
    <property type="entry name" value="Acyl_CoA_acyltransferase"/>
</dbReference>
<feature type="compositionally biased region" description="Low complexity" evidence="1">
    <location>
        <begin position="412"/>
        <end position="432"/>
    </location>
</feature>
<reference evidence="3 4" key="1">
    <citation type="submission" date="2024-10" db="EMBL/GenBank/DDBJ databases">
        <authorList>
            <person name="Cho J.-C."/>
        </authorList>
    </citation>
    <scope>NUCLEOTIDE SEQUENCE [LARGE SCALE GENOMIC DNA]</scope>
    <source>
        <strain evidence="3 4">KCTC29696</strain>
    </source>
</reference>
<evidence type="ECO:0000313" key="3">
    <source>
        <dbReference type="EMBL" id="MFH0248803.1"/>
    </source>
</evidence>
<evidence type="ECO:0000259" key="2">
    <source>
        <dbReference type="PROSITE" id="PS51186"/>
    </source>
</evidence>
<dbReference type="EMBL" id="JBIHMK010000034">
    <property type="protein sequence ID" value="MFH0248803.1"/>
    <property type="molecule type" value="Genomic_DNA"/>
</dbReference>
<dbReference type="InterPro" id="IPR000182">
    <property type="entry name" value="GNAT_dom"/>
</dbReference>
<protein>
    <submittedName>
        <fullName evidence="3">GNAT family N-acetyltransferase</fullName>
        <ecNumber evidence="3">2.3.1.-</ecNumber>
    </submittedName>
</protein>
<dbReference type="RefSeq" id="WP_279952150.1">
    <property type="nucleotide sequence ID" value="NZ_BAABEN010000030.1"/>
</dbReference>
<dbReference type="Proteomes" id="UP001607069">
    <property type="component" value="Unassembled WGS sequence"/>
</dbReference>